<keyword evidence="2 7" id="KW-0929">Antimicrobial</keyword>
<dbReference type="InterPro" id="IPR023346">
    <property type="entry name" value="Lysozyme-like_dom_sf"/>
</dbReference>
<reference evidence="8" key="2">
    <citation type="journal article" date="2021" name="PeerJ">
        <title>Extensive microbial diversity within the chicken gut microbiome revealed by metagenomics and culture.</title>
        <authorList>
            <person name="Gilroy R."/>
            <person name="Ravi A."/>
            <person name="Getino M."/>
            <person name="Pursley I."/>
            <person name="Horton D.L."/>
            <person name="Alikhan N.F."/>
            <person name="Baker D."/>
            <person name="Gharbi K."/>
            <person name="Hall N."/>
            <person name="Watson M."/>
            <person name="Adriaenssens E.M."/>
            <person name="Foster-Nyarko E."/>
            <person name="Jarju S."/>
            <person name="Secka A."/>
            <person name="Antonio M."/>
            <person name="Oren A."/>
            <person name="Chaudhuri R.R."/>
            <person name="La Ragione R."/>
            <person name="Hildebrand F."/>
            <person name="Pallen M.J."/>
        </authorList>
    </citation>
    <scope>NUCLEOTIDE SEQUENCE</scope>
    <source>
        <strain evidence="8">17213</strain>
    </source>
</reference>
<dbReference type="HAMAP" id="MF_04110">
    <property type="entry name" value="ENDOLYSIN_T4"/>
    <property type="match status" value="1"/>
</dbReference>
<accession>A0A9D9DAW1</accession>
<evidence type="ECO:0000313" key="8">
    <source>
        <dbReference type="EMBL" id="MBO8415062.1"/>
    </source>
</evidence>
<name>A0A9D9DAW1_9GAMM</name>
<proteinExistence type="inferred from homology"/>
<evidence type="ECO:0000256" key="2">
    <source>
        <dbReference type="ARBA" id="ARBA00022529"/>
    </source>
</evidence>
<protein>
    <recommendedName>
        <fullName evidence="7">Lysozyme</fullName>
        <ecNumber evidence="7">3.2.1.17</ecNumber>
    </recommendedName>
</protein>
<dbReference type="Gene3D" id="1.10.530.40">
    <property type="match status" value="1"/>
</dbReference>
<evidence type="ECO:0000313" key="9">
    <source>
        <dbReference type="Proteomes" id="UP000823631"/>
    </source>
</evidence>
<comment type="similarity">
    <text evidence="7">Belongs to the glycosyl hydrolase 24 family.</text>
</comment>
<gene>
    <name evidence="8" type="ORF">IAB19_01610</name>
</gene>
<sequence>MSCKENEKLTTSTNGLELIKHFEGFKATAYFCPAHKPTIGYGHTGNDVTEADVNVKTITQAEAEALLRADLKIAENGVKSHCNVPLTQCQFDALVSFTYNLGAGNLKSSTLLKMLNASDFTGAEAQFPRWCKSGGKTVDGLLRRRHAEAALFAGNDNWHSFLAPQTQN</sequence>
<evidence type="ECO:0000256" key="1">
    <source>
        <dbReference type="ARBA" id="ARBA00000632"/>
    </source>
</evidence>
<dbReference type="GO" id="GO:0003796">
    <property type="term" value="F:lysozyme activity"/>
    <property type="evidence" value="ECO:0007669"/>
    <property type="project" value="UniProtKB-EC"/>
</dbReference>
<organism evidence="8 9">
    <name type="scientific">Candidatus Avisuccinivibrio stercorigallinarum</name>
    <dbReference type="NCBI Taxonomy" id="2840704"/>
    <lineage>
        <taxon>Bacteria</taxon>
        <taxon>Pseudomonadati</taxon>
        <taxon>Pseudomonadota</taxon>
        <taxon>Gammaproteobacteria</taxon>
        <taxon>Aeromonadales</taxon>
        <taxon>Succinivibrionaceae</taxon>
        <taxon>Succinivibrionaceae incertae sedis</taxon>
        <taxon>Candidatus Avisuccinivibrio</taxon>
    </lineage>
</organism>
<dbReference type="InterPro" id="IPR051018">
    <property type="entry name" value="Bacteriophage_GH24"/>
</dbReference>
<dbReference type="Proteomes" id="UP000823631">
    <property type="component" value="Unassembled WGS sequence"/>
</dbReference>
<comment type="caution">
    <text evidence="8">The sequence shown here is derived from an EMBL/GenBank/DDBJ whole genome shotgun (WGS) entry which is preliminary data.</text>
</comment>
<keyword evidence="3 7" id="KW-0081">Bacteriolytic enzyme</keyword>
<keyword evidence="6 7" id="KW-0326">Glycosidase</keyword>
<evidence type="ECO:0000256" key="5">
    <source>
        <dbReference type="ARBA" id="ARBA00023200"/>
    </source>
</evidence>
<dbReference type="GO" id="GO:0042742">
    <property type="term" value="P:defense response to bacterium"/>
    <property type="evidence" value="ECO:0007669"/>
    <property type="project" value="UniProtKB-KW"/>
</dbReference>
<evidence type="ECO:0000256" key="7">
    <source>
        <dbReference type="RuleBase" id="RU003788"/>
    </source>
</evidence>
<dbReference type="InterPro" id="IPR034690">
    <property type="entry name" value="Endolysin_T4_type"/>
</dbReference>
<dbReference type="CDD" id="cd00737">
    <property type="entry name" value="lyz_endolysin_autolysin"/>
    <property type="match status" value="1"/>
</dbReference>
<evidence type="ECO:0000256" key="4">
    <source>
        <dbReference type="ARBA" id="ARBA00022801"/>
    </source>
</evidence>
<dbReference type="GO" id="GO:0016998">
    <property type="term" value="P:cell wall macromolecule catabolic process"/>
    <property type="evidence" value="ECO:0007669"/>
    <property type="project" value="InterPro"/>
</dbReference>
<dbReference type="EC" id="3.2.1.17" evidence="7"/>
<evidence type="ECO:0000256" key="3">
    <source>
        <dbReference type="ARBA" id="ARBA00022638"/>
    </source>
</evidence>
<dbReference type="GO" id="GO:0009253">
    <property type="term" value="P:peptidoglycan catabolic process"/>
    <property type="evidence" value="ECO:0007669"/>
    <property type="project" value="InterPro"/>
</dbReference>
<keyword evidence="4 7" id="KW-0378">Hydrolase</keyword>
<dbReference type="EMBL" id="JADINH010000027">
    <property type="protein sequence ID" value="MBO8415062.1"/>
    <property type="molecule type" value="Genomic_DNA"/>
</dbReference>
<keyword evidence="5" id="KW-1035">Host cytoplasm</keyword>
<evidence type="ECO:0000256" key="6">
    <source>
        <dbReference type="ARBA" id="ARBA00023295"/>
    </source>
</evidence>
<dbReference type="AlphaFoldDB" id="A0A9D9DAW1"/>
<dbReference type="Pfam" id="PF00959">
    <property type="entry name" value="Phage_lysozyme"/>
    <property type="match status" value="1"/>
</dbReference>
<dbReference type="InterPro" id="IPR033907">
    <property type="entry name" value="Endolysin_autolysin"/>
</dbReference>
<dbReference type="GO" id="GO:0031640">
    <property type="term" value="P:killing of cells of another organism"/>
    <property type="evidence" value="ECO:0007669"/>
    <property type="project" value="UniProtKB-KW"/>
</dbReference>
<dbReference type="InterPro" id="IPR023347">
    <property type="entry name" value="Lysozyme_dom_sf"/>
</dbReference>
<dbReference type="PANTHER" id="PTHR38107:SF3">
    <property type="entry name" value="LYSOZYME RRRD-RELATED"/>
    <property type="match status" value="1"/>
</dbReference>
<dbReference type="PANTHER" id="PTHR38107">
    <property type="match status" value="1"/>
</dbReference>
<dbReference type="InterPro" id="IPR002196">
    <property type="entry name" value="Glyco_hydro_24"/>
</dbReference>
<comment type="catalytic activity">
    <reaction evidence="1 7">
        <text>Hydrolysis of (1-&gt;4)-beta-linkages between N-acetylmuramic acid and N-acetyl-D-glucosamine residues in a peptidoglycan and between N-acetyl-D-glucosamine residues in chitodextrins.</text>
        <dbReference type="EC" id="3.2.1.17"/>
    </reaction>
</comment>
<reference evidence="8" key="1">
    <citation type="submission" date="2020-10" db="EMBL/GenBank/DDBJ databases">
        <authorList>
            <person name="Gilroy R."/>
        </authorList>
    </citation>
    <scope>NUCLEOTIDE SEQUENCE</scope>
    <source>
        <strain evidence="8">17213</strain>
    </source>
</reference>
<dbReference type="SUPFAM" id="SSF53955">
    <property type="entry name" value="Lysozyme-like"/>
    <property type="match status" value="1"/>
</dbReference>